<accession>D7KVG3</accession>
<name>D7KVG3_ARALL</name>
<sequence length="135" mass="15150">MPPTDKNRSRPRKRRTRERNHCCAVNPTTKTEDGFREKLVDAPAAMPKAPTKPSTQTTRSIANTIKEKRKIRGNMGGERKKRATENQSRCSSEPMKGDRQSLRCSKHNEALGMRQEEAPHTEAIARTAAPLTPST</sequence>
<keyword evidence="3" id="KW-1185">Reference proteome</keyword>
<feature type="compositionally biased region" description="Low complexity" evidence="1">
    <location>
        <begin position="42"/>
        <end position="53"/>
    </location>
</feature>
<feature type="compositionally biased region" description="Basic residues" evidence="1">
    <location>
        <begin position="9"/>
        <end position="18"/>
    </location>
</feature>
<dbReference type="EMBL" id="GL348714">
    <property type="protein sequence ID" value="EFH62770.1"/>
    <property type="molecule type" value="Genomic_DNA"/>
</dbReference>
<reference evidence="3" key="1">
    <citation type="journal article" date="2011" name="Nat. Genet.">
        <title>The Arabidopsis lyrata genome sequence and the basis of rapid genome size change.</title>
        <authorList>
            <person name="Hu T.T."/>
            <person name="Pattyn P."/>
            <person name="Bakker E.G."/>
            <person name="Cao J."/>
            <person name="Cheng J.-F."/>
            <person name="Clark R.M."/>
            <person name="Fahlgren N."/>
            <person name="Fawcett J.A."/>
            <person name="Grimwood J."/>
            <person name="Gundlach H."/>
            <person name="Haberer G."/>
            <person name="Hollister J.D."/>
            <person name="Ossowski S."/>
            <person name="Ottilar R.P."/>
            <person name="Salamov A.A."/>
            <person name="Schneeberger K."/>
            <person name="Spannagl M."/>
            <person name="Wang X."/>
            <person name="Yang L."/>
            <person name="Nasrallah M.E."/>
            <person name="Bergelson J."/>
            <person name="Carrington J.C."/>
            <person name="Gaut B.S."/>
            <person name="Schmutz J."/>
            <person name="Mayer K.F.X."/>
            <person name="Van de Peer Y."/>
            <person name="Grigoriev I.V."/>
            <person name="Nordborg M."/>
            <person name="Weigel D."/>
            <person name="Guo Y.-L."/>
        </authorList>
    </citation>
    <scope>NUCLEOTIDE SEQUENCE [LARGE SCALE GENOMIC DNA]</scope>
    <source>
        <strain evidence="3">cv. MN47</strain>
    </source>
</reference>
<dbReference type="Gramene" id="Al_scaffold_0002_352">
    <property type="protein sequence ID" value="Al_scaffold_0002_352"/>
    <property type="gene ID" value="Al_scaffold_0002_352"/>
</dbReference>
<dbReference type="Proteomes" id="UP000008694">
    <property type="component" value="Unassembled WGS sequence"/>
</dbReference>
<protein>
    <submittedName>
        <fullName evidence="2">Predicted protein</fullName>
    </submittedName>
</protein>
<feature type="compositionally biased region" description="Polar residues" evidence="1">
    <location>
        <begin position="54"/>
        <end position="63"/>
    </location>
</feature>
<feature type="compositionally biased region" description="Basic and acidic residues" evidence="1">
    <location>
        <begin position="95"/>
        <end position="120"/>
    </location>
</feature>
<feature type="compositionally biased region" description="Basic and acidic residues" evidence="1">
    <location>
        <begin position="30"/>
        <end position="40"/>
    </location>
</feature>
<feature type="region of interest" description="Disordered" evidence="1">
    <location>
        <begin position="1"/>
        <end position="135"/>
    </location>
</feature>
<organism evidence="3">
    <name type="scientific">Arabidopsis lyrata subsp. lyrata</name>
    <name type="common">Lyre-leaved rock-cress</name>
    <dbReference type="NCBI Taxonomy" id="81972"/>
    <lineage>
        <taxon>Eukaryota</taxon>
        <taxon>Viridiplantae</taxon>
        <taxon>Streptophyta</taxon>
        <taxon>Embryophyta</taxon>
        <taxon>Tracheophyta</taxon>
        <taxon>Spermatophyta</taxon>
        <taxon>Magnoliopsida</taxon>
        <taxon>eudicotyledons</taxon>
        <taxon>Gunneridae</taxon>
        <taxon>Pentapetalae</taxon>
        <taxon>rosids</taxon>
        <taxon>malvids</taxon>
        <taxon>Brassicales</taxon>
        <taxon>Brassicaceae</taxon>
        <taxon>Camelineae</taxon>
        <taxon>Arabidopsis</taxon>
    </lineage>
</organism>
<dbReference type="AlphaFoldDB" id="D7KVG3"/>
<evidence type="ECO:0000313" key="2">
    <source>
        <dbReference type="EMBL" id="EFH62770.1"/>
    </source>
</evidence>
<evidence type="ECO:0000256" key="1">
    <source>
        <dbReference type="SAM" id="MobiDB-lite"/>
    </source>
</evidence>
<evidence type="ECO:0000313" key="3">
    <source>
        <dbReference type="Proteomes" id="UP000008694"/>
    </source>
</evidence>
<gene>
    <name evidence="2" type="ORF">ARALYDRAFT_675202</name>
</gene>
<proteinExistence type="predicted"/>
<dbReference type="HOGENOM" id="CLU_1888595_0_0_1"/>